<dbReference type="OrthoDB" id="1081920at2"/>
<reference evidence="1 2" key="1">
    <citation type="submission" date="2017-09" db="EMBL/GenBank/DDBJ databases">
        <title>Bacterial strain isolated from the female urinary microbiota.</title>
        <authorList>
            <person name="Thomas-White K."/>
            <person name="Kumar N."/>
            <person name="Forster S."/>
            <person name="Putonti C."/>
            <person name="Lawley T."/>
            <person name="Wolfe A.J."/>
        </authorList>
    </citation>
    <scope>NUCLEOTIDE SEQUENCE [LARGE SCALE GENOMIC DNA]</scope>
    <source>
        <strain evidence="1 2">UMB0536</strain>
    </source>
</reference>
<dbReference type="RefSeq" id="WP_102696663.1">
    <property type="nucleotide sequence ID" value="NZ_PNGJ01000002.1"/>
</dbReference>
<proteinExistence type="predicted"/>
<sequence length="159" mass="18833">MSSIQFNYFADEKGEQIIRQELLDRFGSLYARDYFGENKSIIKETEDFPKMPFEIYLTCEKLATQINTLSGKLSISIYDSPVVEYTPSKIRDENVYVQGRLAYFAGNEFPEFKKEVQSLFRKLKKQCWKDKQWNEWVFETIGDEATVFIPNRVVHLNRE</sequence>
<dbReference type="Proteomes" id="UP000235564">
    <property type="component" value="Unassembled WGS sequence"/>
</dbReference>
<comment type="caution">
    <text evidence="1">The sequence shown here is derived from an EMBL/GenBank/DDBJ whole genome shotgun (WGS) entry which is preliminary data.</text>
</comment>
<dbReference type="AlphaFoldDB" id="A0A2N6QSE2"/>
<evidence type="ECO:0000313" key="1">
    <source>
        <dbReference type="EMBL" id="PMC24881.1"/>
    </source>
</evidence>
<accession>A0A2N6QSE2</accession>
<gene>
    <name evidence="1" type="ORF">CJ231_02855</name>
</gene>
<name>A0A2N6QSE2_9BACT</name>
<evidence type="ECO:0000313" key="2">
    <source>
        <dbReference type="Proteomes" id="UP000235564"/>
    </source>
</evidence>
<dbReference type="EMBL" id="PNGJ01000002">
    <property type="protein sequence ID" value="PMC24881.1"/>
    <property type="molecule type" value="Genomic_DNA"/>
</dbReference>
<protein>
    <submittedName>
        <fullName evidence="1">Uncharacterized protein</fullName>
    </submittedName>
</protein>
<organism evidence="1 2">
    <name type="scientific">Hoylesella buccalis</name>
    <dbReference type="NCBI Taxonomy" id="28127"/>
    <lineage>
        <taxon>Bacteria</taxon>
        <taxon>Pseudomonadati</taxon>
        <taxon>Bacteroidota</taxon>
        <taxon>Bacteroidia</taxon>
        <taxon>Bacteroidales</taxon>
        <taxon>Prevotellaceae</taxon>
        <taxon>Hoylesella</taxon>
    </lineage>
</organism>